<dbReference type="InterPro" id="IPR001123">
    <property type="entry name" value="LeuE-type"/>
</dbReference>
<evidence type="ECO:0000256" key="2">
    <source>
        <dbReference type="ARBA" id="ARBA00022475"/>
    </source>
</evidence>
<dbReference type="PANTHER" id="PTHR30086:SF21">
    <property type="entry name" value="TRANSPORT PROTEIN"/>
    <property type="match status" value="1"/>
</dbReference>
<feature type="transmembrane region" description="Helical" evidence="7">
    <location>
        <begin position="72"/>
        <end position="89"/>
    </location>
</feature>
<comment type="subcellular location">
    <subcellularLocation>
        <location evidence="1">Cell membrane</location>
        <topology evidence="1">Multi-pass membrane protein</topology>
    </subcellularLocation>
</comment>
<evidence type="ECO:0000256" key="1">
    <source>
        <dbReference type="ARBA" id="ARBA00004651"/>
    </source>
</evidence>
<evidence type="ECO:0000256" key="7">
    <source>
        <dbReference type="SAM" id="Phobius"/>
    </source>
</evidence>
<keyword evidence="4 7" id="KW-1133">Transmembrane helix</keyword>
<feature type="transmembrane region" description="Helical" evidence="7">
    <location>
        <begin position="154"/>
        <end position="176"/>
    </location>
</feature>
<evidence type="ECO:0000313" key="9">
    <source>
        <dbReference type="Proteomes" id="UP001215231"/>
    </source>
</evidence>
<evidence type="ECO:0000256" key="3">
    <source>
        <dbReference type="ARBA" id="ARBA00022692"/>
    </source>
</evidence>
<gene>
    <name evidence="8" type="ORF">H3N35_26570</name>
</gene>
<keyword evidence="9" id="KW-1185">Reference proteome</keyword>
<dbReference type="Pfam" id="PF01810">
    <property type="entry name" value="LysE"/>
    <property type="match status" value="1"/>
</dbReference>
<evidence type="ECO:0000256" key="4">
    <source>
        <dbReference type="ARBA" id="ARBA00022989"/>
    </source>
</evidence>
<dbReference type="PIRSF" id="PIRSF006324">
    <property type="entry name" value="LeuE"/>
    <property type="match status" value="1"/>
</dbReference>
<feature type="compositionally biased region" description="Polar residues" evidence="6">
    <location>
        <begin position="97"/>
        <end position="114"/>
    </location>
</feature>
<accession>A0ABY7VDT8</accession>
<feature type="region of interest" description="Disordered" evidence="6">
    <location>
        <begin position="97"/>
        <end position="117"/>
    </location>
</feature>
<keyword evidence="5 7" id="KW-0472">Membrane</keyword>
<keyword evidence="2" id="KW-1003">Cell membrane</keyword>
<dbReference type="PANTHER" id="PTHR30086">
    <property type="entry name" value="ARGININE EXPORTER PROTEIN ARGO"/>
    <property type="match status" value="1"/>
</dbReference>
<name>A0ABY7VDT8_9GAMM</name>
<sequence>MDLFTGLLLITSIHLLAAASPGPDFVLVSQQTLRHGKKTGLLISLGITLGLSIHIVYSAFGLAAVIANSAMALWAIKILGGGYLLYLGYQGLKSKAQPQSATDTQPEPEQSTRPGSAKSIGSGFLCNALNPKAPVYFVSLFTLVLSPDMPLYQIAVYGVWMMVIQLGWFSSVVLLLSRPKVNAGFQRFGHWIDRVLGGAMIALGLKLLTSKIN</sequence>
<proteinExistence type="predicted"/>
<organism evidence="8 9">
    <name type="scientific">Thalassomonas haliotis</name>
    <dbReference type="NCBI Taxonomy" id="485448"/>
    <lineage>
        <taxon>Bacteria</taxon>
        <taxon>Pseudomonadati</taxon>
        <taxon>Pseudomonadota</taxon>
        <taxon>Gammaproteobacteria</taxon>
        <taxon>Alteromonadales</taxon>
        <taxon>Colwelliaceae</taxon>
        <taxon>Thalassomonas</taxon>
    </lineage>
</organism>
<evidence type="ECO:0000313" key="8">
    <source>
        <dbReference type="EMBL" id="WDE11716.1"/>
    </source>
</evidence>
<reference evidence="8 9" key="1">
    <citation type="journal article" date="2022" name="Mar. Drugs">
        <title>Bioassay-Guided Fractionation Leads to the Detection of Cholic Acid Generated by the Rare Thalassomonas sp.</title>
        <authorList>
            <person name="Pheiffer F."/>
            <person name="Schneider Y.K."/>
            <person name="Hansen E.H."/>
            <person name="Andersen J.H."/>
            <person name="Isaksson J."/>
            <person name="Busche T."/>
            <person name="R C."/>
            <person name="Kalinowski J."/>
            <person name="Zyl L.V."/>
            <person name="Trindade M."/>
        </authorList>
    </citation>
    <scope>NUCLEOTIDE SEQUENCE [LARGE SCALE GENOMIC DNA]</scope>
    <source>
        <strain evidence="8 9">A5K-61T</strain>
    </source>
</reference>
<dbReference type="RefSeq" id="WP_274051881.1">
    <property type="nucleotide sequence ID" value="NZ_CP059693.1"/>
</dbReference>
<evidence type="ECO:0000256" key="5">
    <source>
        <dbReference type="ARBA" id="ARBA00023136"/>
    </source>
</evidence>
<feature type="transmembrane region" description="Helical" evidence="7">
    <location>
        <begin position="42"/>
        <end position="65"/>
    </location>
</feature>
<keyword evidence="3 7" id="KW-0812">Transmembrane</keyword>
<dbReference type="Proteomes" id="UP001215231">
    <property type="component" value="Chromosome"/>
</dbReference>
<dbReference type="EMBL" id="CP059693">
    <property type="protein sequence ID" value="WDE11716.1"/>
    <property type="molecule type" value="Genomic_DNA"/>
</dbReference>
<evidence type="ECO:0000256" key="6">
    <source>
        <dbReference type="SAM" id="MobiDB-lite"/>
    </source>
</evidence>
<protein>
    <submittedName>
        <fullName evidence="8">LysE family transporter</fullName>
    </submittedName>
</protein>